<dbReference type="eggNOG" id="ENOG502RYEC">
    <property type="taxonomic scope" value="Eukaryota"/>
</dbReference>
<dbReference type="Pfam" id="PF02194">
    <property type="entry name" value="PXA"/>
    <property type="match status" value="1"/>
</dbReference>
<dbReference type="RefSeq" id="XP_500070.3">
    <property type="nucleotide sequence ID" value="XM_500070.3"/>
</dbReference>
<organism evidence="3 4">
    <name type="scientific">Yarrowia lipolytica</name>
    <name type="common">Candida lipolytica</name>
    <dbReference type="NCBI Taxonomy" id="4952"/>
    <lineage>
        <taxon>Eukaryota</taxon>
        <taxon>Fungi</taxon>
        <taxon>Dikarya</taxon>
        <taxon>Ascomycota</taxon>
        <taxon>Saccharomycotina</taxon>
        <taxon>Dipodascomycetes</taxon>
        <taxon>Dipodascales</taxon>
        <taxon>Dipodascales incertae sedis</taxon>
        <taxon>Yarrowia</taxon>
    </lineage>
</organism>
<dbReference type="EMBL" id="CP017553">
    <property type="protein sequence ID" value="AOW00652.1"/>
    <property type="molecule type" value="Genomic_DNA"/>
</dbReference>
<dbReference type="VEuPathDB" id="FungiDB:YALI1_A14670g"/>
<protein>
    <recommendedName>
        <fullName evidence="2">PXA domain-containing protein</fullName>
    </recommendedName>
</protein>
<dbReference type="KEGG" id="yli:2906230"/>
<feature type="domain" description="PXA" evidence="2">
    <location>
        <begin position="39"/>
        <end position="217"/>
    </location>
</feature>
<dbReference type="PANTHER" id="PTHR22775">
    <property type="entry name" value="SORTING NEXIN"/>
    <property type="match status" value="1"/>
</dbReference>
<dbReference type="GeneID" id="2906230"/>
<dbReference type="PROSITE" id="PS51207">
    <property type="entry name" value="PXA"/>
    <property type="match status" value="1"/>
</dbReference>
<dbReference type="Proteomes" id="UP000182444">
    <property type="component" value="Chromosome 1A"/>
</dbReference>
<gene>
    <name evidence="3" type="ORF">YALI1_A14670g</name>
</gene>
<dbReference type="AlphaFoldDB" id="A0A1D8N4U5"/>
<feature type="region of interest" description="Disordered" evidence="1">
    <location>
        <begin position="274"/>
        <end position="295"/>
    </location>
</feature>
<dbReference type="VEuPathDB" id="FungiDB:YALI0_A14740g"/>
<dbReference type="PANTHER" id="PTHR22775:SF3">
    <property type="entry name" value="SORTING NEXIN-13"/>
    <property type="match status" value="1"/>
</dbReference>
<accession>A0A1D8N4U5</accession>
<proteinExistence type="predicted"/>
<dbReference type="OMA" id="ICIRIKL"/>
<evidence type="ECO:0000313" key="3">
    <source>
        <dbReference type="EMBL" id="AOW00652.1"/>
    </source>
</evidence>
<evidence type="ECO:0000259" key="2">
    <source>
        <dbReference type="PROSITE" id="PS51207"/>
    </source>
</evidence>
<sequence>MTSTETAASLDHLVRQVLLPDSEPSKPVLELLPVPTSCSDAVNTQWYALAALICRHMVQSWYSRISDDPGFVTEMVEVLAKISRDVDTRLQTIDYETALLDGLPYLIDSHFEAVDRAKALQGSAFLPVNSLSEGLRVFRPHRAISGVPDDHSELVYQKLLAQQITTILLKRQKIDSKVAHAFISAILHDVVLTTLFERLSEPWMLYEIIIKVCDLLPDNSKTPEKNDNGGGRVVETLGYLVSNGVTIATETFYAARTYVRSGFDFYEKNSVDPTLADQQDEGDSDKEKENERKTRIAPKPVTSRYFFQLLVNISNIRAKKPLLASTLSYLSVFLEMQPLAVSIRNVVVNSMNKHVLREKTAELILRSARTTLFPNNGPMGAPRVLPTVLEQYDIRQNARDALSRVFPPFVGNVTTDIDLWLDHLSNKEVNKLLLYYLCDYLLQLAFPELSEKVE</sequence>
<reference evidence="3 4" key="1">
    <citation type="journal article" date="2016" name="PLoS ONE">
        <title>Sequence Assembly of Yarrowia lipolytica Strain W29/CLIB89 Shows Transposable Element Diversity.</title>
        <authorList>
            <person name="Magnan C."/>
            <person name="Yu J."/>
            <person name="Chang I."/>
            <person name="Jahn E."/>
            <person name="Kanomata Y."/>
            <person name="Wu J."/>
            <person name="Zeller M."/>
            <person name="Oakes M."/>
            <person name="Baldi P."/>
            <person name="Sandmeyer S."/>
        </authorList>
    </citation>
    <scope>NUCLEOTIDE SEQUENCE [LARGE SCALE GENOMIC DNA]</scope>
    <source>
        <strain evidence="4">CLIB89(W29)</strain>
    </source>
</reference>
<evidence type="ECO:0000256" key="1">
    <source>
        <dbReference type="SAM" id="MobiDB-lite"/>
    </source>
</evidence>
<name>A0A1D8N4U5_YARLL</name>
<dbReference type="SMART" id="SM00313">
    <property type="entry name" value="PXA"/>
    <property type="match status" value="1"/>
</dbReference>
<evidence type="ECO:0000313" key="4">
    <source>
        <dbReference type="Proteomes" id="UP000182444"/>
    </source>
</evidence>
<dbReference type="GO" id="GO:0035091">
    <property type="term" value="F:phosphatidylinositol binding"/>
    <property type="evidence" value="ECO:0007669"/>
    <property type="project" value="TreeGrafter"/>
</dbReference>
<feature type="compositionally biased region" description="Basic and acidic residues" evidence="1">
    <location>
        <begin position="285"/>
        <end position="294"/>
    </location>
</feature>
<dbReference type="InterPro" id="IPR003114">
    <property type="entry name" value="Phox_assoc"/>
</dbReference>